<feature type="region of interest" description="Disordered" evidence="1">
    <location>
        <begin position="188"/>
        <end position="210"/>
    </location>
</feature>
<comment type="caution">
    <text evidence="3">The sequence shown here is derived from an EMBL/GenBank/DDBJ whole genome shotgun (WGS) entry which is preliminary data.</text>
</comment>
<reference evidence="3 4" key="1">
    <citation type="submission" date="2019-03" db="EMBL/GenBank/DDBJ databases">
        <title>Genomic features of bacteria from cold environments.</title>
        <authorList>
            <person name="Shen L."/>
        </authorList>
    </citation>
    <scope>NUCLEOTIDE SEQUENCE [LARGE SCALE GENOMIC DNA]</scope>
    <source>
        <strain evidence="4">T3246-1</strain>
    </source>
</reference>
<protein>
    <submittedName>
        <fullName evidence="3">IS1634 family transposase</fullName>
    </submittedName>
</protein>
<dbReference type="Proteomes" id="UP000504882">
    <property type="component" value="Unassembled WGS sequence"/>
</dbReference>
<keyword evidence="4" id="KW-1185">Reference proteome</keyword>
<feature type="region of interest" description="Disordered" evidence="1">
    <location>
        <begin position="1"/>
        <end position="36"/>
    </location>
</feature>
<dbReference type="InterPro" id="IPR047654">
    <property type="entry name" value="IS1634_transpos"/>
</dbReference>
<feature type="domain" description="Transposase IS4-like" evidence="2">
    <location>
        <begin position="77"/>
        <end position="179"/>
    </location>
</feature>
<evidence type="ECO:0000313" key="4">
    <source>
        <dbReference type="Proteomes" id="UP000504882"/>
    </source>
</evidence>
<name>A0ABY2E633_9MICO</name>
<evidence type="ECO:0000256" key="1">
    <source>
        <dbReference type="SAM" id="MobiDB-lite"/>
    </source>
</evidence>
<proteinExistence type="predicted"/>
<dbReference type="EMBL" id="SMNA01000004">
    <property type="protein sequence ID" value="TDE95079.1"/>
    <property type="molecule type" value="Genomic_DNA"/>
</dbReference>
<accession>A0ABY2E633</accession>
<dbReference type="NCBIfam" id="NF033559">
    <property type="entry name" value="transpos_IS1634"/>
    <property type="match status" value="1"/>
</dbReference>
<organism evidence="3 4">
    <name type="scientific">Occultella glacieicola</name>
    <dbReference type="NCBI Taxonomy" id="2518684"/>
    <lineage>
        <taxon>Bacteria</taxon>
        <taxon>Bacillati</taxon>
        <taxon>Actinomycetota</taxon>
        <taxon>Actinomycetes</taxon>
        <taxon>Micrococcales</taxon>
        <taxon>Ruaniaceae</taxon>
        <taxon>Occultella</taxon>
    </lineage>
</organism>
<evidence type="ECO:0000259" key="2">
    <source>
        <dbReference type="Pfam" id="PF01609"/>
    </source>
</evidence>
<gene>
    <name evidence="3" type="ORF">EXU48_09975</name>
</gene>
<evidence type="ECO:0000313" key="3">
    <source>
        <dbReference type="EMBL" id="TDE95079.1"/>
    </source>
</evidence>
<dbReference type="Pfam" id="PF01609">
    <property type="entry name" value="DDE_Tnp_1"/>
    <property type="match status" value="1"/>
</dbReference>
<feature type="compositionally biased region" description="Polar residues" evidence="1">
    <location>
        <begin position="16"/>
        <end position="30"/>
    </location>
</feature>
<sequence length="210" mass="23080">MRNSVTRRSGRWCWPGSSSPPRKRTPSGTWRRSAPAPHLNTLYNSLKRSRERDYRDMLATACLAHSARTTGTAALIMYDVTTLHFENADEDELRRLGMSKEHRVDPQVQVGLMVDPGGFPLEVHLFEGNKAETTTLVPVLTAFQERHGVTDMVVVADAGMLSAGNLNALEEAGFSFIVGSRLTKPPTTWPTISSVTGTTSPTGRSWSRPG</sequence>
<dbReference type="InterPro" id="IPR002559">
    <property type="entry name" value="Transposase_11"/>
</dbReference>